<dbReference type="AlphaFoldDB" id="A0A517YYN0"/>
<keyword evidence="1 2" id="KW-0238">DNA-binding</keyword>
<dbReference type="RefSeq" id="WP_200761362.1">
    <property type="nucleotide sequence ID" value="NZ_CP036425.1"/>
</dbReference>
<gene>
    <name evidence="4" type="ORF">KS4_34210</name>
</gene>
<evidence type="ECO:0000256" key="1">
    <source>
        <dbReference type="ARBA" id="ARBA00023125"/>
    </source>
</evidence>
<evidence type="ECO:0000313" key="5">
    <source>
        <dbReference type="Proteomes" id="UP000317369"/>
    </source>
</evidence>
<evidence type="ECO:0000259" key="3">
    <source>
        <dbReference type="PROSITE" id="PS50977"/>
    </source>
</evidence>
<name>A0A517YYN0_9BACT</name>
<dbReference type="EMBL" id="CP036425">
    <property type="protein sequence ID" value="QDU35340.1"/>
    <property type="molecule type" value="Genomic_DNA"/>
</dbReference>
<evidence type="ECO:0000313" key="4">
    <source>
        <dbReference type="EMBL" id="QDU35340.1"/>
    </source>
</evidence>
<keyword evidence="5" id="KW-1185">Reference proteome</keyword>
<organism evidence="4 5">
    <name type="scientific">Poriferisphaera corsica</name>
    <dbReference type="NCBI Taxonomy" id="2528020"/>
    <lineage>
        <taxon>Bacteria</taxon>
        <taxon>Pseudomonadati</taxon>
        <taxon>Planctomycetota</taxon>
        <taxon>Phycisphaerae</taxon>
        <taxon>Phycisphaerales</taxon>
        <taxon>Phycisphaeraceae</taxon>
        <taxon>Poriferisphaera</taxon>
    </lineage>
</organism>
<dbReference type="SUPFAM" id="SSF46689">
    <property type="entry name" value="Homeodomain-like"/>
    <property type="match status" value="1"/>
</dbReference>
<dbReference type="KEGG" id="pcor:KS4_34210"/>
<dbReference type="Proteomes" id="UP000317369">
    <property type="component" value="Chromosome"/>
</dbReference>
<dbReference type="PROSITE" id="PS50977">
    <property type="entry name" value="HTH_TETR_2"/>
    <property type="match status" value="1"/>
</dbReference>
<dbReference type="GO" id="GO:0003677">
    <property type="term" value="F:DNA binding"/>
    <property type="evidence" value="ECO:0007669"/>
    <property type="project" value="UniProtKB-UniRule"/>
</dbReference>
<sequence length="213" mass="25114">MSWQRARTDEQIEQRIDEIVQATERLFERYAYDEITFVMIAREADFTRSNLYKYFRTTEEVLLEILMREMTNWRIDVEKSLRGRSWTVQEFSRAWMASLKRHRRMMKLFSIMNTTIEKNSTLEKLIEFKRHAMVEWGGIGVVLAGIFRFRSEESVMQFVYAQLAFVIGASPIWEMTENQKKAMEVAGVMMSEAEMEGMFVGSIESLLRGVIVA</sequence>
<evidence type="ECO:0000256" key="2">
    <source>
        <dbReference type="PROSITE-ProRule" id="PRU00335"/>
    </source>
</evidence>
<feature type="DNA-binding region" description="H-T-H motif" evidence="2">
    <location>
        <begin position="36"/>
        <end position="55"/>
    </location>
</feature>
<dbReference type="Gene3D" id="1.10.357.10">
    <property type="entry name" value="Tetracycline Repressor, domain 2"/>
    <property type="match status" value="1"/>
</dbReference>
<dbReference type="Pfam" id="PF00440">
    <property type="entry name" value="TetR_N"/>
    <property type="match status" value="1"/>
</dbReference>
<dbReference type="InterPro" id="IPR009057">
    <property type="entry name" value="Homeodomain-like_sf"/>
</dbReference>
<accession>A0A517YYN0</accession>
<dbReference type="Pfam" id="PF17929">
    <property type="entry name" value="TetR_C_34"/>
    <property type="match status" value="1"/>
</dbReference>
<reference evidence="4 5" key="1">
    <citation type="submission" date="2019-02" db="EMBL/GenBank/DDBJ databases">
        <title>Deep-cultivation of Planctomycetes and their phenomic and genomic characterization uncovers novel biology.</title>
        <authorList>
            <person name="Wiegand S."/>
            <person name="Jogler M."/>
            <person name="Boedeker C."/>
            <person name="Pinto D."/>
            <person name="Vollmers J."/>
            <person name="Rivas-Marin E."/>
            <person name="Kohn T."/>
            <person name="Peeters S.H."/>
            <person name="Heuer A."/>
            <person name="Rast P."/>
            <person name="Oberbeckmann S."/>
            <person name="Bunk B."/>
            <person name="Jeske O."/>
            <person name="Meyerdierks A."/>
            <person name="Storesund J.E."/>
            <person name="Kallscheuer N."/>
            <person name="Luecker S."/>
            <person name="Lage O.M."/>
            <person name="Pohl T."/>
            <person name="Merkel B.J."/>
            <person name="Hornburger P."/>
            <person name="Mueller R.-W."/>
            <person name="Bruemmer F."/>
            <person name="Labrenz M."/>
            <person name="Spormann A.M."/>
            <person name="Op den Camp H."/>
            <person name="Overmann J."/>
            <person name="Amann R."/>
            <person name="Jetten M.S.M."/>
            <person name="Mascher T."/>
            <person name="Medema M.H."/>
            <person name="Devos D.P."/>
            <person name="Kaster A.-K."/>
            <person name="Ovreas L."/>
            <person name="Rohde M."/>
            <person name="Galperin M.Y."/>
            <person name="Jogler C."/>
        </authorList>
    </citation>
    <scope>NUCLEOTIDE SEQUENCE [LARGE SCALE GENOMIC DNA]</scope>
    <source>
        <strain evidence="4 5">KS4</strain>
    </source>
</reference>
<feature type="domain" description="HTH tetR-type" evidence="3">
    <location>
        <begin position="13"/>
        <end position="73"/>
    </location>
</feature>
<dbReference type="InterPro" id="IPR001647">
    <property type="entry name" value="HTH_TetR"/>
</dbReference>
<dbReference type="InterPro" id="IPR041483">
    <property type="entry name" value="TetR_C_34"/>
</dbReference>
<protein>
    <submittedName>
        <fullName evidence="4">Bacterial regulatory protein, tetR family</fullName>
    </submittedName>
</protein>
<proteinExistence type="predicted"/>